<feature type="domain" description="Core-binding (CB)" evidence="6">
    <location>
        <begin position="4"/>
        <end position="88"/>
    </location>
</feature>
<feature type="domain" description="Tyr recombinase" evidence="5">
    <location>
        <begin position="109"/>
        <end position="291"/>
    </location>
</feature>
<name>A0ABS3RIN0_9ACTN</name>
<keyword evidence="1" id="KW-0229">DNA integration</keyword>
<evidence type="ECO:0000259" key="5">
    <source>
        <dbReference type="PROSITE" id="PS51898"/>
    </source>
</evidence>
<dbReference type="RefSeq" id="WP_208236604.1">
    <property type="nucleotide sequence ID" value="NZ_JAGEPF010000002.1"/>
</dbReference>
<evidence type="ECO:0000313" key="7">
    <source>
        <dbReference type="EMBL" id="MBO2456562.1"/>
    </source>
</evidence>
<dbReference type="CDD" id="cd00397">
    <property type="entry name" value="DNA_BRE_C"/>
    <property type="match status" value="1"/>
</dbReference>
<dbReference type="PANTHER" id="PTHR30349">
    <property type="entry name" value="PHAGE INTEGRASE-RELATED"/>
    <property type="match status" value="1"/>
</dbReference>
<accession>A0ABS3RIN0</accession>
<dbReference type="InterPro" id="IPR002104">
    <property type="entry name" value="Integrase_catalytic"/>
</dbReference>
<organism evidence="7 8">
    <name type="scientific">Actinomadura violacea</name>
    <dbReference type="NCBI Taxonomy" id="2819934"/>
    <lineage>
        <taxon>Bacteria</taxon>
        <taxon>Bacillati</taxon>
        <taxon>Actinomycetota</taxon>
        <taxon>Actinomycetes</taxon>
        <taxon>Streptosporangiales</taxon>
        <taxon>Thermomonosporaceae</taxon>
        <taxon>Actinomadura</taxon>
    </lineage>
</organism>
<dbReference type="InterPro" id="IPR011010">
    <property type="entry name" value="DNA_brk_join_enz"/>
</dbReference>
<evidence type="ECO:0000256" key="3">
    <source>
        <dbReference type="ARBA" id="ARBA00023172"/>
    </source>
</evidence>
<dbReference type="InterPro" id="IPR010998">
    <property type="entry name" value="Integrase_recombinase_N"/>
</dbReference>
<dbReference type="EMBL" id="JAGEPF010000002">
    <property type="protein sequence ID" value="MBO2456562.1"/>
    <property type="molecule type" value="Genomic_DNA"/>
</dbReference>
<dbReference type="Pfam" id="PF00589">
    <property type="entry name" value="Phage_integrase"/>
    <property type="match status" value="1"/>
</dbReference>
<keyword evidence="2 4" id="KW-0238">DNA-binding</keyword>
<dbReference type="InterPro" id="IPR004107">
    <property type="entry name" value="Integrase_SAM-like_N"/>
</dbReference>
<protein>
    <submittedName>
        <fullName evidence="7">Tyrosine-type recombinase/integrase</fullName>
    </submittedName>
</protein>
<evidence type="ECO:0000259" key="6">
    <source>
        <dbReference type="PROSITE" id="PS51900"/>
    </source>
</evidence>
<dbReference type="InterPro" id="IPR044068">
    <property type="entry name" value="CB"/>
</dbReference>
<dbReference type="InterPro" id="IPR013762">
    <property type="entry name" value="Integrase-like_cat_sf"/>
</dbReference>
<dbReference type="Pfam" id="PF02899">
    <property type="entry name" value="Phage_int_SAM_1"/>
    <property type="match status" value="1"/>
</dbReference>
<evidence type="ECO:0000256" key="2">
    <source>
        <dbReference type="ARBA" id="ARBA00023125"/>
    </source>
</evidence>
<sequence length="298" mass="32972">MDRDELDALMESWLLALRAERKSARTIKTYADGLRAFLRWADDTSRDEIDLDPATVNAFTAAILDDGAEGTTARSRQLAVRRFSAWLAEEGEIDADQIAHLKPPKLDTKVVPELDDDEVRALIKACQGRDFVDRRDEAMIRFMLETLSRIGEVLAMGVDDVDLKAGLAVVRRGKGGKGRRVPFGPQTGRALDRYLRARRGHRLAETGALWLGDRNKTLGYPGARKALLGRARAAGIEDFHPHILRHTGSGRWLGAGGSETGLMAVAGWSNRAMIERYSKATSEKRAAEEARRLNLGDV</sequence>
<dbReference type="PROSITE" id="PS51900">
    <property type="entry name" value="CB"/>
    <property type="match status" value="1"/>
</dbReference>
<dbReference type="SUPFAM" id="SSF56349">
    <property type="entry name" value="DNA breaking-rejoining enzymes"/>
    <property type="match status" value="1"/>
</dbReference>
<gene>
    <name evidence="7" type="ORF">J4709_03020</name>
</gene>
<dbReference type="PANTHER" id="PTHR30349:SF81">
    <property type="entry name" value="TYROSINE RECOMBINASE XERC"/>
    <property type="match status" value="1"/>
</dbReference>
<reference evidence="7 8" key="1">
    <citation type="submission" date="2021-03" db="EMBL/GenBank/DDBJ databases">
        <title>Actinomadura violae sp. nov., isolated from lichen in Thailand.</title>
        <authorList>
            <person name="Kanchanasin P."/>
            <person name="Saeng-In P."/>
            <person name="Phongsopitanun W."/>
            <person name="Yuki M."/>
            <person name="Kudo T."/>
            <person name="Ohkuma M."/>
            <person name="Tanasupawat S."/>
        </authorList>
    </citation>
    <scope>NUCLEOTIDE SEQUENCE [LARGE SCALE GENOMIC DNA]</scope>
    <source>
        <strain evidence="7 8">LCR2-06</strain>
    </source>
</reference>
<proteinExistence type="predicted"/>
<dbReference type="InterPro" id="IPR050090">
    <property type="entry name" value="Tyrosine_recombinase_XerCD"/>
</dbReference>
<dbReference type="PROSITE" id="PS51898">
    <property type="entry name" value="TYR_RECOMBINASE"/>
    <property type="match status" value="1"/>
</dbReference>
<comment type="caution">
    <text evidence="7">The sequence shown here is derived from an EMBL/GenBank/DDBJ whole genome shotgun (WGS) entry which is preliminary data.</text>
</comment>
<keyword evidence="8" id="KW-1185">Reference proteome</keyword>
<dbReference type="Proteomes" id="UP000680206">
    <property type="component" value="Unassembled WGS sequence"/>
</dbReference>
<evidence type="ECO:0000256" key="1">
    <source>
        <dbReference type="ARBA" id="ARBA00022908"/>
    </source>
</evidence>
<evidence type="ECO:0000256" key="4">
    <source>
        <dbReference type="PROSITE-ProRule" id="PRU01248"/>
    </source>
</evidence>
<dbReference type="Gene3D" id="1.10.150.130">
    <property type="match status" value="1"/>
</dbReference>
<evidence type="ECO:0000313" key="8">
    <source>
        <dbReference type="Proteomes" id="UP000680206"/>
    </source>
</evidence>
<dbReference type="Gene3D" id="1.10.443.10">
    <property type="entry name" value="Intergrase catalytic core"/>
    <property type="match status" value="1"/>
</dbReference>
<keyword evidence="3" id="KW-0233">DNA recombination</keyword>